<gene>
    <name evidence="1" type="ORF">GAO09_19355</name>
</gene>
<dbReference type="EMBL" id="WIXI01000047">
    <property type="protein sequence ID" value="MQY48196.1"/>
    <property type="molecule type" value="Genomic_DNA"/>
</dbReference>
<keyword evidence="2" id="KW-1185">Reference proteome</keyword>
<evidence type="ECO:0000313" key="2">
    <source>
        <dbReference type="Proteomes" id="UP000435138"/>
    </source>
</evidence>
<reference evidence="1 2" key="1">
    <citation type="submission" date="2019-11" db="EMBL/GenBank/DDBJ databases">
        <title>Genome analysis of Rhizobacterium cereale a novel genus and species isolated from maize roots in North Spain.</title>
        <authorList>
            <person name="Menendez E."/>
            <person name="Flores-Felix J.D."/>
            <person name="Ramirez-Bahena M.-H."/>
            <person name="Igual J.M."/>
            <person name="Garcia-Fraile P."/>
            <person name="Peix A."/>
            <person name="Velazquez E."/>
        </authorList>
    </citation>
    <scope>NUCLEOTIDE SEQUENCE [LARGE SCALE GENOMIC DNA]</scope>
    <source>
        <strain evidence="1 2">RZME27</strain>
    </source>
</reference>
<sequence length="253" mass="27664">MAGGDEKFLNHLGRYKSVDSISKAFKEARQAAASAGKPVTLTDKSTPEEVKAFREAYGIPEDAAAYPGDFRNDFKASEADTAILGEFKAAMHSKNVPPAAAAAALDWYQDFATAQQQELDGNMVKVAKETQGALRSEWGGEYDGNISAVQELMTTHLGKDGFGDMMEMRMMDGSRLQDHPGFVKMMAQIATDYYGSNAIFNGDIETTSKTIDEKIADYRKMQTDDPAKYRSPAVQEAVAALYAQKEKLDARKG</sequence>
<dbReference type="AlphaFoldDB" id="A0A6A8AG46"/>
<name>A0A6A8AG46_9HYPH</name>
<protein>
    <submittedName>
        <fullName evidence="1">Uncharacterized protein</fullName>
    </submittedName>
</protein>
<comment type="caution">
    <text evidence="1">The sequence shown here is derived from an EMBL/GenBank/DDBJ whole genome shotgun (WGS) entry which is preliminary data.</text>
</comment>
<dbReference type="Proteomes" id="UP000435138">
    <property type="component" value="Unassembled WGS sequence"/>
</dbReference>
<accession>A0A6A8AG46</accession>
<organism evidence="1 2">
    <name type="scientific">Endobacterium cereale</name>
    <dbReference type="NCBI Taxonomy" id="2663029"/>
    <lineage>
        <taxon>Bacteria</taxon>
        <taxon>Pseudomonadati</taxon>
        <taxon>Pseudomonadota</taxon>
        <taxon>Alphaproteobacteria</taxon>
        <taxon>Hyphomicrobiales</taxon>
        <taxon>Rhizobiaceae</taxon>
        <taxon>Endobacterium</taxon>
    </lineage>
</organism>
<evidence type="ECO:0000313" key="1">
    <source>
        <dbReference type="EMBL" id="MQY48196.1"/>
    </source>
</evidence>
<proteinExistence type="predicted"/>